<dbReference type="Proteomes" id="UP000054232">
    <property type="component" value="Unassembled WGS sequence"/>
</dbReference>
<gene>
    <name evidence="1" type="ORF">N326_09737</name>
</gene>
<accession>A0A093J1C1</accession>
<evidence type="ECO:0000313" key="1">
    <source>
        <dbReference type="EMBL" id="KFW05677.1"/>
    </source>
</evidence>
<organism evidence="1 2">
    <name type="scientific">Eurypyga helias</name>
    <name type="common">Sunbittern</name>
    <name type="synonym">Ardea helias</name>
    <dbReference type="NCBI Taxonomy" id="54383"/>
    <lineage>
        <taxon>Eukaryota</taxon>
        <taxon>Metazoa</taxon>
        <taxon>Chordata</taxon>
        <taxon>Craniata</taxon>
        <taxon>Vertebrata</taxon>
        <taxon>Euteleostomi</taxon>
        <taxon>Archelosauria</taxon>
        <taxon>Archosauria</taxon>
        <taxon>Dinosauria</taxon>
        <taxon>Saurischia</taxon>
        <taxon>Theropoda</taxon>
        <taxon>Coelurosauria</taxon>
        <taxon>Aves</taxon>
        <taxon>Neognathae</taxon>
        <taxon>Neoaves</taxon>
        <taxon>Phaethontimorphae</taxon>
        <taxon>Eurypygiformes</taxon>
        <taxon>Eurypygidae</taxon>
        <taxon>Eurypyga</taxon>
    </lineage>
</organism>
<name>A0A093J1C1_EURHL</name>
<reference evidence="1 2" key="1">
    <citation type="submission" date="2014-04" db="EMBL/GenBank/DDBJ databases">
        <title>Genome evolution of avian class.</title>
        <authorList>
            <person name="Zhang G."/>
            <person name="Li C."/>
        </authorList>
    </citation>
    <scope>NUCLEOTIDE SEQUENCE [LARGE SCALE GENOMIC DNA]</scope>
    <source>
        <strain evidence="1">BGI_N326</strain>
    </source>
</reference>
<dbReference type="EMBL" id="KK568219">
    <property type="protein sequence ID" value="KFW05677.1"/>
    <property type="molecule type" value="Genomic_DNA"/>
</dbReference>
<evidence type="ECO:0000313" key="2">
    <source>
        <dbReference type="Proteomes" id="UP000054232"/>
    </source>
</evidence>
<protein>
    <recommendedName>
        <fullName evidence="3">Nidogen G2 beta-barrel domain-containing protein</fullName>
    </recommendedName>
</protein>
<sequence length="55" mass="6497">NGFILKEGRFRLDIRKKFFTERVVKHWNRLPREAVDAPSLEVFKARLDVALSNLV</sequence>
<dbReference type="AlphaFoldDB" id="A0A093J1C1"/>
<evidence type="ECO:0008006" key="3">
    <source>
        <dbReference type="Google" id="ProtNLM"/>
    </source>
</evidence>
<proteinExistence type="predicted"/>
<keyword evidence="2" id="KW-1185">Reference proteome</keyword>
<feature type="non-terminal residue" evidence="1">
    <location>
        <position position="1"/>
    </location>
</feature>
<feature type="non-terminal residue" evidence="1">
    <location>
        <position position="55"/>
    </location>
</feature>